<proteinExistence type="predicted"/>
<dbReference type="EMBL" id="JASCZI010151153">
    <property type="protein sequence ID" value="MED6170277.1"/>
    <property type="molecule type" value="Genomic_DNA"/>
</dbReference>
<evidence type="ECO:0000313" key="1">
    <source>
        <dbReference type="EMBL" id="MED6170277.1"/>
    </source>
</evidence>
<accession>A0ABU6VBD3</accession>
<evidence type="ECO:0000313" key="2">
    <source>
        <dbReference type="Proteomes" id="UP001341840"/>
    </source>
</evidence>
<keyword evidence="2" id="KW-1185">Reference proteome</keyword>
<comment type="caution">
    <text evidence="1">The sequence shown here is derived from an EMBL/GenBank/DDBJ whole genome shotgun (WGS) entry which is preliminary data.</text>
</comment>
<protein>
    <recommendedName>
        <fullName evidence="3">DRBM domain-containing protein</fullName>
    </recommendedName>
</protein>
<organism evidence="1 2">
    <name type="scientific">Stylosanthes scabra</name>
    <dbReference type="NCBI Taxonomy" id="79078"/>
    <lineage>
        <taxon>Eukaryota</taxon>
        <taxon>Viridiplantae</taxon>
        <taxon>Streptophyta</taxon>
        <taxon>Embryophyta</taxon>
        <taxon>Tracheophyta</taxon>
        <taxon>Spermatophyta</taxon>
        <taxon>Magnoliopsida</taxon>
        <taxon>eudicotyledons</taxon>
        <taxon>Gunneridae</taxon>
        <taxon>Pentapetalae</taxon>
        <taxon>rosids</taxon>
        <taxon>fabids</taxon>
        <taxon>Fabales</taxon>
        <taxon>Fabaceae</taxon>
        <taxon>Papilionoideae</taxon>
        <taxon>50 kb inversion clade</taxon>
        <taxon>dalbergioids sensu lato</taxon>
        <taxon>Dalbergieae</taxon>
        <taxon>Pterocarpus clade</taxon>
        <taxon>Stylosanthes</taxon>
    </lineage>
</organism>
<name>A0ABU6VBD3_9FABA</name>
<sequence length="221" mass="25040">MNDPEATAAETATCRHVSELIRQARNQGPLPSQPAAVGSRGPHWPYLSPEDFSTLFHRALPQYEDVMEYVPQRDWSTVVQWRSRKIALRSLCMEQHCPGPHYQKHSTQSTSHGLVHRFCVVLPPGDTTPVLTGIGRYSTDEHLAREDAATEMIRSLLATTGTHIDDFNYDQIDETLQRNVELGWEIGYVKSQYKRVHGELRHLKRVVNPDLLGSSDSDDDP</sequence>
<dbReference type="Proteomes" id="UP001341840">
    <property type="component" value="Unassembled WGS sequence"/>
</dbReference>
<gene>
    <name evidence="1" type="ORF">PIB30_029278</name>
</gene>
<reference evidence="1 2" key="1">
    <citation type="journal article" date="2023" name="Plants (Basel)">
        <title>Bridging the Gap: Combining Genomics and Transcriptomics Approaches to Understand Stylosanthes scabra, an Orphan Legume from the Brazilian Caatinga.</title>
        <authorList>
            <person name="Ferreira-Neto J.R.C."/>
            <person name="da Silva M.D."/>
            <person name="Binneck E."/>
            <person name="de Melo N.F."/>
            <person name="da Silva R.H."/>
            <person name="de Melo A.L.T.M."/>
            <person name="Pandolfi V."/>
            <person name="Bustamante F.O."/>
            <person name="Brasileiro-Vidal A.C."/>
            <person name="Benko-Iseppon A.M."/>
        </authorList>
    </citation>
    <scope>NUCLEOTIDE SEQUENCE [LARGE SCALE GENOMIC DNA]</scope>
    <source>
        <tissue evidence="1">Leaves</tissue>
    </source>
</reference>
<evidence type="ECO:0008006" key="3">
    <source>
        <dbReference type="Google" id="ProtNLM"/>
    </source>
</evidence>